<sequence length="250" mass="27513">MATKIPAPAVDYSTMNALAKLQLARLKFLQAGVKKTGKNIHLEFMYFELQDIVPTAESIFAEVGLLMVPTVGKDYATAKVYNCDDREEEPVVFEVPFTQIAPIISNTGKVVTNEMQALGSSITYIRRYLWQLVLDIIEADSIDNISGGDDGQDAPTPTPKKTRKAPVTQEQRQEIKSELTSAPENAASEEQITNLKTSLKKLMELDPDQESFVQSVAVKTEGFTKITADVCDQLIAGVSDMLTAYETQEG</sequence>
<dbReference type="Pfam" id="PF04404">
    <property type="entry name" value="ERF"/>
    <property type="match status" value="1"/>
</dbReference>
<accession>A0A8S5MY08</accession>
<evidence type="ECO:0000256" key="1">
    <source>
        <dbReference type="SAM" id="MobiDB-lite"/>
    </source>
</evidence>
<organism evidence="2">
    <name type="scientific">Siphoviridae sp. ctKXi8</name>
    <dbReference type="NCBI Taxonomy" id="2826244"/>
    <lineage>
        <taxon>Viruses</taxon>
        <taxon>Duplodnaviria</taxon>
        <taxon>Heunggongvirae</taxon>
        <taxon>Uroviricota</taxon>
        <taxon>Caudoviricetes</taxon>
    </lineage>
</organism>
<reference evidence="2" key="1">
    <citation type="journal article" date="2021" name="Proc. Natl. Acad. Sci. U.S.A.">
        <title>A Catalog of Tens of Thousands of Viruses from Human Metagenomes Reveals Hidden Associations with Chronic Diseases.</title>
        <authorList>
            <person name="Tisza M.J."/>
            <person name="Buck C.B."/>
        </authorList>
    </citation>
    <scope>NUCLEOTIDE SEQUENCE</scope>
    <source>
        <strain evidence="2">CtKXi8</strain>
    </source>
</reference>
<dbReference type="InterPro" id="IPR007499">
    <property type="entry name" value="ERF_bacteria_virus"/>
</dbReference>
<name>A0A8S5MY08_9CAUD</name>
<feature type="region of interest" description="Disordered" evidence="1">
    <location>
        <begin position="146"/>
        <end position="171"/>
    </location>
</feature>
<dbReference type="EMBL" id="BK015018">
    <property type="protein sequence ID" value="DAD87254.1"/>
    <property type="molecule type" value="Genomic_DNA"/>
</dbReference>
<proteinExistence type="predicted"/>
<protein>
    <submittedName>
        <fullName evidence="2">ERF superfamily protein</fullName>
    </submittedName>
</protein>
<evidence type="ECO:0000313" key="2">
    <source>
        <dbReference type="EMBL" id="DAD87254.1"/>
    </source>
</evidence>